<evidence type="ECO:0000313" key="2">
    <source>
        <dbReference type="Proteomes" id="UP001281147"/>
    </source>
</evidence>
<name>A0ACC3MA17_9PEZI</name>
<proteinExistence type="predicted"/>
<organism evidence="1 2">
    <name type="scientific">Vermiconidia calcicola</name>
    <dbReference type="NCBI Taxonomy" id="1690605"/>
    <lineage>
        <taxon>Eukaryota</taxon>
        <taxon>Fungi</taxon>
        <taxon>Dikarya</taxon>
        <taxon>Ascomycota</taxon>
        <taxon>Pezizomycotina</taxon>
        <taxon>Dothideomycetes</taxon>
        <taxon>Dothideomycetidae</taxon>
        <taxon>Mycosphaerellales</taxon>
        <taxon>Extremaceae</taxon>
        <taxon>Vermiconidia</taxon>
    </lineage>
</organism>
<keyword evidence="2" id="KW-1185">Reference proteome</keyword>
<dbReference type="EMBL" id="JAUTXU010000397">
    <property type="protein sequence ID" value="KAK3681538.1"/>
    <property type="molecule type" value="Genomic_DNA"/>
</dbReference>
<evidence type="ECO:0000313" key="1">
    <source>
        <dbReference type="EMBL" id="KAK3681538.1"/>
    </source>
</evidence>
<comment type="caution">
    <text evidence="1">The sequence shown here is derived from an EMBL/GenBank/DDBJ whole genome shotgun (WGS) entry which is preliminary data.</text>
</comment>
<protein>
    <submittedName>
        <fullName evidence="1">Uncharacterized protein</fullName>
    </submittedName>
</protein>
<accession>A0ACC3MA17</accession>
<gene>
    <name evidence="1" type="ORF">LTR37_020864</name>
</gene>
<reference evidence="1" key="1">
    <citation type="submission" date="2023-07" db="EMBL/GenBank/DDBJ databases">
        <title>Black Yeasts Isolated from many extreme environments.</title>
        <authorList>
            <person name="Coleine C."/>
            <person name="Stajich J.E."/>
            <person name="Selbmann L."/>
        </authorList>
    </citation>
    <scope>NUCLEOTIDE SEQUENCE</scope>
    <source>
        <strain evidence="1">CCFEE 5714</strain>
    </source>
</reference>
<dbReference type="Proteomes" id="UP001281147">
    <property type="component" value="Unassembled WGS sequence"/>
</dbReference>
<sequence>MASEYLIHHSRPWQPQKMRAFLYQRSRLWIITCCVIFSLILLVLLQPAFPVVPTPWRRPTQQAPKYFHWPVTNRTVPPFTPGPCVGPRGGRLNDGNTEDLPHATFNLANTTYPEPTFGSYDALGLEKSWMTFPQRYGPYGCGEDDEDYGLEKAKWTDAKWGQLQDQCLLDRSERFGKHETFQTGAAPRFRLLGDGDDYVPRNLNESTGRQAIVLRTWSTYVYKPEDYWNIRSTLTEAALATNGEFTVFLLVDVKQDNGSKIHEDDDFYREVLEASVPREFWDIAVLFHKSLQESWYQKVGEFRPSWQIMQPFQLFAHFYPEFDHYWQFEMDTRFTADAGQMLRAFHEFGIGSPYKQARERSSWTYMPGIHGTYEEFSAGVNESLNGDATIWGPIEINAIPKPFGQKPPVDDPTEDDFEWLAGSGADLLLLTPLVDVLRFKTQEDWTYKDWRGGFGQTVVPRFTSAPAQARASWTLLEAIHQGQHEKGLHVPSEATLPSFAMWHGLKVVQVPFPKFQHPARDLEELNMVYNGGPPTQFPDGIANGIAPYRKSAIEWYSRPRTWEWQSSLVGPIFEHWIEGGSKQEETRPVMHRRDMLQHRHGRKKERRQGSMGDVPDELPPFMREVDGEVYCPGLLLHPRKTNPHPPTLPP</sequence>